<dbReference type="EMBL" id="CP044222">
    <property type="protein sequence ID" value="QEW06459.1"/>
    <property type="molecule type" value="Genomic_DNA"/>
</dbReference>
<dbReference type="Proteomes" id="UP000325606">
    <property type="component" value="Chromosome"/>
</dbReference>
<evidence type="ECO:0000256" key="1">
    <source>
        <dbReference type="ARBA" id="ARBA00022801"/>
    </source>
</evidence>
<dbReference type="Gene3D" id="3.40.50.1240">
    <property type="entry name" value="Phosphoglycerate mutase-like"/>
    <property type="match status" value="1"/>
</dbReference>
<protein>
    <submittedName>
        <fullName evidence="4">Histidine phosphatase family protein</fullName>
    </submittedName>
</protein>
<organism evidence="4 5">
    <name type="scientific">Nitrincola iocasae</name>
    <dbReference type="NCBI Taxonomy" id="2614693"/>
    <lineage>
        <taxon>Bacteria</taxon>
        <taxon>Pseudomonadati</taxon>
        <taxon>Pseudomonadota</taxon>
        <taxon>Gammaproteobacteria</taxon>
        <taxon>Oceanospirillales</taxon>
        <taxon>Oceanospirillaceae</taxon>
        <taxon>Nitrincola</taxon>
    </lineage>
</organism>
<feature type="active site" description="Proton donor/acceptor" evidence="2">
    <location>
        <position position="84"/>
    </location>
</feature>
<evidence type="ECO:0000256" key="2">
    <source>
        <dbReference type="PIRSR" id="PIRSR613078-1"/>
    </source>
</evidence>
<dbReference type="InterPro" id="IPR029033">
    <property type="entry name" value="His_PPase_superfam"/>
</dbReference>
<dbReference type="InterPro" id="IPR051695">
    <property type="entry name" value="Phosphoglycerate_Mutase"/>
</dbReference>
<evidence type="ECO:0000256" key="3">
    <source>
        <dbReference type="PIRSR" id="PIRSR613078-2"/>
    </source>
</evidence>
<dbReference type="AlphaFoldDB" id="A0A5J6LCX1"/>
<dbReference type="GO" id="GO:0004331">
    <property type="term" value="F:fructose-2,6-bisphosphate 2-phosphatase activity"/>
    <property type="evidence" value="ECO:0007669"/>
    <property type="project" value="TreeGrafter"/>
</dbReference>
<feature type="binding site" evidence="3">
    <location>
        <begin position="12"/>
        <end position="19"/>
    </location>
    <ligand>
        <name>substrate</name>
    </ligand>
</feature>
<feature type="active site" description="Tele-phosphohistidine intermediate" evidence="2">
    <location>
        <position position="13"/>
    </location>
</feature>
<dbReference type="GO" id="GO:0045820">
    <property type="term" value="P:negative regulation of glycolytic process"/>
    <property type="evidence" value="ECO:0007669"/>
    <property type="project" value="TreeGrafter"/>
</dbReference>
<name>A0A5J6LCX1_9GAMM</name>
<keyword evidence="5" id="KW-1185">Reference proteome</keyword>
<dbReference type="KEGG" id="nik:F5I99_08015"/>
<proteinExistence type="predicted"/>
<accession>A0A5J6LCX1</accession>
<sequence length="190" mass="21382">MKLIQKPFVFLRHGETAMNQQQRIGGRTDTPLNSTGQQEADAAAVLLADICWRYIAASPLLRAWETAQRATRMQNITAVDGLRERDWGLLEGAPWSEVPPYTETPPEGESWADFTQRVVLALNNQLSQHDWPLIVAHSGIFRVIRAQVTGTPEGERIGNAQPILVLPPDAEQPNWTFTPLTTDTKEYYFD</sequence>
<reference evidence="4 5" key="1">
    <citation type="submission" date="2019-09" db="EMBL/GenBank/DDBJ databases">
        <title>Nitrincola iocasae sp. nov., a bacterium isolated from the sediment collected at a cold seep field in South China Sea.</title>
        <authorList>
            <person name="Zhang H."/>
            <person name="Wang H."/>
            <person name="Li C."/>
        </authorList>
    </citation>
    <scope>NUCLEOTIDE SEQUENCE [LARGE SCALE GENOMIC DNA]</scope>
    <source>
        <strain evidence="4 5">KXZD1103</strain>
    </source>
</reference>
<dbReference type="PANTHER" id="PTHR46517:SF1">
    <property type="entry name" value="FRUCTOSE-2,6-BISPHOSPHATASE TIGAR"/>
    <property type="match status" value="1"/>
</dbReference>
<dbReference type="PANTHER" id="PTHR46517">
    <property type="entry name" value="FRUCTOSE-2,6-BISPHOSPHATASE TIGAR"/>
    <property type="match status" value="1"/>
</dbReference>
<evidence type="ECO:0000313" key="4">
    <source>
        <dbReference type="EMBL" id="QEW06459.1"/>
    </source>
</evidence>
<dbReference type="CDD" id="cd07067">
    <property type="entry name" value="HP_PGM_like"/>
    <property type="match status" value="1"/>
</dbReference>
<dbReference type="SMART" id="SM00855">
    <property type="entry name" value="PGAM"/>
    <property type="match status" value="1"/>
</dbReference>
<evidence type="ECO:0000313" key="5">
    <source>
        <dbReference type="Proteomes" id="UP000325606"/>
    </source>
</evidence>
<dbReference type="SUPFAM" id="SSF53254">
    <property type="entry name" value="Phosphoglycerate mutase-like"/>
    <property type="match status" value="1"/>
</dbReference>
<dbReference type="Pfam" id="PF00300">
    <property type="entry name" value="His_Phos_1"/>
    <property type="match status" value="1"/>
</dbReference>
<gene>
    <name evidence="4" type="ORF">F5I99_08015</name>
</gene>
<keyword evidence="1" id="KW-0378">Hydrolase</keyword>
<dbReference type="GO" id="GO:0043456">
    <property type="term" value="P:regulation of pentose-phosphate shunt"/>
    <property type="evidence" value="ECO:0007669"/>
    <property type="project" value="TreeGrafter"/>
</dbReference>
<dbReference type="InterPro" id="IPR013078">
    <property type="entry name" value="His_Pase_superF_clade-1"/>
</dbReference>
<feature type="binding site" evidence="3">
    <location>
        <position position="62"/>
    </location>
    <ligand>
        <name>substrate</name>
    </ligand>
</feature>
<dbReference type="GO" id="GO:0005829">
    <property type="term" value="C:cytosol"/>
    <property type="evidence" value="ECO:0007669"/>
    <property type="project" value="TreeGrafter"/>
</dbReference>
<dbReference type="RefSeq" id="WP_151054822.1">
    <property type="nucleotide sequence ID" value="NZ_CP044222.1"/>
</dbReference>